<comment type="similarity">
    <text evidence="1 4">Belongs to the type-B carboxylesterase/lipase family.</text>
</comment>
<protein>
    <recommendedName>
        <fullName evidence="4">Carboxylic ester hydrolase</fullName>
        <ecNumber evidence="4">3.1.1.-</ecNumber>
    </recommendedName>
</protein>
<keyword evidence="6" id="KW-1185">Reference proteome</keyword>
<evidence type="ECO:0000259" key="5">
    <source>
        <dbReference type="Pfam" id="PF00135"/>
    </source>
</evidence>
<dbReference type="Pfam" id="PF00135">
    <property type="entry name" value="COesterase"/>
    <property type="match status" value="1"/>
</dbReference>
<dbReference type="AlphaFoldDB" id="A0A0N5ABL1"/>
<dbReference type="STRING" id="451379.A0A0N5ABL1"/>
<dbReference type="EC" id="3.1.1.-" evidence="4"/>
<name>A0A0N5ABL1_9BILA</name>
<evidence type="ECO:0000256" key="2">
    <source>
        <dbReference type="ARBA" id="ARBA00022487"/>
    </source>
</evidence>
<dbReference type="Gene3D" id="3.40.50.1820">
    <property type="entry name" value="alpha/beta hydrolase"/>
    <property type="match status" value="1"/>
</dbReference>
<dbReference type="Proteomes" id="UP000046393">
    <property type="component" value="Unplaced"/>
</dbReference>
<evidence type="ECO:0000313" key="6">
    <source>
        <dbReference type="Proteomes" id="UP000046393"/>
    </source>
</evidence>
<dbReference type="InterPro" id="IPR029058">
    <property type="entry name" value="AB_hydrolase_fold"/>
</dbReference>
<organism evidence="6 7">
    <name type="scientific">Syphacia muris</name>
    <dbReference type="NCBI Taxonomy" id="451379"/>
    <lineage>
        <taxon>Eukaryota</taxon>
        <taxon>Metazoa</taxon>
        <taxon>Ecdysozoa</taxon>
        <taxon>Nematoda</taxon>
        <taxon>Chromadorea</taxon>
        <taxon>Rhabditida</taxon>
        <taxon>Spirurina</taxon>
        <taxon>Oxyuridomorpha</taxon>
        <taxon>Oxyuroidea</taxon>
        <taxon>Oxyuridae</taxon>
        <taxon>Syphacia</taxon>
    </lineage>
</organism>
<accession>A0A0N5ABL1</accession>
<evidence type="ECO:0000256" key="4">
    <source>
        <dbReference type="RuleBase" id="RU361235"/>
    </source>
</evidence>
<proteinExistence type="inferred from homology"/>
<evidence type="ECO:0000256" key="3">
    <source>
        <dbReference type="ARBA" id="ARBA00022801"/>
    </source>
</evidence>
<evidence type="ECO:0000256" key="1">
    <source>
        <dbReference type="ARBA" id="ARBA00005964"/>
    </source>
</evidence>
<dbReference type="GO" id="GO:0052689">
    <property type="term" value="F:carboxylic ester hydrolase activity"/>
    <property type="evidence" value="ECO:0007669"/>
    <property type="project" value="UniProtKB-KW"/>
</dbReference>
<dbReference type="InterPro" id="IPR002018">
    <property type="entry name" value="CarbesteraseB"/>
</dbReference>
<dbReference type="PROSITE" id="PS00122">
    <property type="entry name" value="CARBOXYLESTERASE_B_1"/>
    <property type="match status" value="1"/>
</dbReference>
<sequence length="230" mass="25520">MSPEYSYSEDCLYLNVMTPHDVMSSKCPVIVYIHGGGFVSGGTNPFGYADICKNFVVKGFVFVTLAYRIGFLGFFTDGTEYMPGNYGLWDQREALVFIRDNIEKFGGDSQNVTVMGTSAGAASISGLSLSPHCKGKKHRFLIFRSKLKIRRLGLFKRGICLSGSLFCEWAISDNVVSNCKKILQHLDCPIQYAKDELKKKGINELMNAVTETVIALIILLKQVFVVVLEA</sequence>
<keyword evidence="2" id="KW-0719">Serine esterase</keyword>
<dbReference type="SUPFAM" id="SSF53474">
    <property type="entry name" value="alpha/beta-Hydrolases"/>
    <property type="match status" value="1"/>
</dbReference>
<dbReference type="InterPro" id="IPR019826">
    <property type="entry name" value="Carboxylesterase_B_AS"/>
</dbReference>
<dbReference type="PANTHER" id="PTHR44590:SF3">
    <property type="entry name" value="CARBOXYLESTERASE TYPE B DOMAIN-CONTAINING PROTEIN"/>
    <property type="match status" value="1"/>
</dbReference>
<dbReference type="PANTHER" id="PTHR44590">
    <property type="entry name" value="CARBOXYLIC ESTER HYDROLASE-RELATED"/>
    <property type="match status" value="1"/>
</dbReference>
<reference evidence="7" key="1">
    <citation type="submission" date="2017-02" db="UniProtKB">
        <authorList>
            <consortium name="WormBaseParasite"/>
        </authorList>
    </citation>
    <scope>IDENTIFICATION</scope>
</reference>
<keyword evidence="3 4" id="KW-0378">Hydrolase</keyword>
<dbReference type="WBParaSite" id="SMUV_0000153701-mRNA-1">
    <property type="protein sequence ID" value="SMUV_0000153701-mRNA-1"/>
    <property type="gene ID" value="SMUV_0000153701"/>
</dbReference>
<feature type="domain" description="Carboxylesterase type B" evidence="5">
    <location>
        <begin position="7"/>
        <end position="211"/>
    </location>
</feature>
<evidence type="ECO:0000313" key="7">
    <source>
        <dbReference type="WBParaSite" id="SMUV_0000153701-mRNA-1"/>
    </source>
</evidence>